<dbReference type="AlphaFoldDB" id="A0A9E7FS97"/>
<keyword evidence="4" id="KW-1185">Reference proteome</keyword>
<dbReference type="OrthoDB" id="10416084at2759"/>
<keyword evidence="2" id="KW-1133">Transmembrane helix</keyword>
<dbReference type="EMBL" id="CP097506">
    <property type="protein sequence ID" value="URD99426.1"/>
    <property type="molecule type" value="Genomic_DNA"/>
</dbReference>
<feature type="transmembrane region" description="Helical" evidence="2">
    <location>
        <begin position="89"/>
        <end position="106"/>
    </location>
</feature>
<organism evidence="3 4">
    <name type="scientific">Musa troglodytarum</name>
    <name type="common">fe'i banana</name>
    <dbReference type="NCBI Taxonomy" id="320322"/>
    <lineage>
        <taxon>Eukaryota</taxon>
        <taxon>Viridiplantae</taxon>
        <taxon>Streptophyta</taxon>
        <taxon>Embryophyta</taxon>
        <taxon>Tracheophyta</taxon>
        <taxon>Spermatophyta</taxon>
        <taxon>Magnoliopsida</taxon>
        <taxon>Liliopsida</taxon>
        <taxon>Zingiberales</taxon>
        <taxon>Musaceae</taxon>
        <taxon>Musa</taxon>
    </lineage>
</organism>
<gene>
    <name evidence="3" type="ORF">MUK42_24653</name>
</gene>
<name>A0A9E7FS97_9LILI</name>
<evidence type="ECO:0000313" key="4">
    <source>
        <dbReference type="Proteomes" id="UP001055439"/>
    </source>
</evidence>
<evidence type="ECO:0000313" key="3">
    <source>
        <dbReference type="EMBL" id="URD99426.1"/>
    </source>
</evidence>
<feature type="region of interest" description="Disordered" evidence="1">
    <location>
        <begin position="1"/>
        <end position="72"/>
    </location>
</feature>
<dbReference type="Proteomes" id="UP001055439">
    <property type="component" value="Chromosome 4"/>
</dbReference>
<evidence type="ECO:0000256" key="2">
    <source>
        <dbReference type="SAM" id="Phobius"/>
    </source>
</evidence>
<sequence length="156" mass="17773">MATMLPMSDDSSRSNLHPVFDTGEDGGRRTLDREQLVGRLVEPKRTASHRVTPNLPLPPLEEQERRPTPLQHNCKPGLERGLVLPRRRCFLLVILPFLFLLLFSPLKRVAPQERPPVDVVLVPEAPRPHSILHCLRGRVRKTAKASPQHIWVRCAE</sequence>
<protein>
    <submittedName>
        <fullName evidence="3">Uncharacterized protein</fullName>
    </submittedName>
</protein>
<evidence type="ECO:0000256" key="1">
    <source>
        <dbReference type="SAM" id="MobiDB-lite"/>
    </source>
</evidence>
<keyword evidence="2" id="KW-0812">Transmembrane</keyword>
<proteinExistence type="predicted"/>
<accession>A0A9E7FS97</accession>
<keyword evidence="2" id="KW-0472">Membrane</keyword>
<reference evidence="3" key="1">
    <citation type="submission" date="2022-05" db="EMBL/GenBank/DDBJ databases">
        <title>The Musa troglodytarum L. genome provides insights into the mechanism of non-climacteric behaviour and enrichment of carotenoids.</title>
        <authorList>
            <person name="Wang J."/>
        </authorList>
    </citation>
    <scope>NUCLEOTIDE SEQUENCE</scope>
    <source>
        <tissue evidence="3">Leaf</tissue>
    </source>
</reference>
<feature type="compositionally biased region" description="Basic and acidic residues" evidence="1">
    <location>
        <begin position="25"/>
        <end position="45"/>
    </location>
</feature>